<dbReference type="SUPFAM" id="SSF56300">
    <property type="entry name" value="Metallo-dependent phosphatases"/>
    <property type="match status" value="1"/>
</dbReference>
<evidence type="ECO:0000313" key="5">
    <source>
        <dbReference type="Proteomes" id="UP000000271"/>
    </source>
</evidence>
<gene>
    <name evidence="4" type="ordered locus">Bsel_3078</name>
</gene>
<dbReference type="Proteomes" id="UP000000271">
    <property type="component" value="Chromosome"/>
</dbReference>
<organism evidence="4 5">
    <name type="scientific">Bacillus selenitireducens (strain ATCC 700615 / DSM 15326 / MLS10)</name>
    <dbReference type="NCBI Taxonomy" id="439292"/>
    <lineage>
        <taxon>Bacteria</taxon>
        <taxon>Bacillati</taxon>
        <taxon>Bacillota</taxon>
        <taxon>Bacilli</taxon>
        <taxon>Bacillales</taxon>
        <taxon>Bacillaceae</taxon>
        <taxon>Salisediminibacterium</taxon>
    </lineage>
</organism>
<dbReference type="RefSeq" id="WP_013173964.1">
    <property type="nucleotide sequence ID" value="NC_014219.1"/>
</dbReference>
<dbReference type="SMART" id="SM00854">
    <property type="entry name" value="PGA_cap"/>
    <property type="match status" value="1"/>
</dbReference>
<accession>D6Y0J2</accession>
<dbReference type="AlphaFoldDB" id="D6Y0J2"/>
<dbReference type="HOGENOM" id="CLU_038823_2_2_9"/>
<keyword evidence="5" id="KW-1185">Reference proteome</keyword>
<evidence type="ECO:0000256" key="2">
    <source>
        <dbReference type="SAM" id="Phobius"/>
    </source>
</evidence>
<feature type="domain" description="Capsule synthesis protein CapA" evidence="3">
    <location>
        <begin position="70"/>
        <end position="315"/>
    </location>
</feature>
<dbReference type="OrthoDB" id="9810906at2"/>
<dbReference type="Pfam" id="PF09587">
    <property type="entry name" value="PGA_cap"/>
    <property type="match status" value="1"/>
</dbReference>
<proteinExistence type="inferred from homology"/>
<dbReference type="KEGG" id="bse:Bsel_3078"/>
<dbReference type="InterPro" id="IPR052169">
    <property type="entry name" value="CW_Biosynth-Accessory"/>
</dbReference>
<dbReference type="CDD" id="cd07381">
    <property type="entry name" value="MPP_CapA"/>
    <property type="match status" value="1"/>
</dbReference>
<dbReference type="Gene3D" id="3.60.21.10">
    <property type="match status" value="1"/>
</dbReference>
<dbReference type="eggNOG" id="COG2843">
    <property type="taxonomic scope" value="Bacteria"/>
</dbReference>
<dbReference type="InterPro" id="IPR029052">
    <property type="entry name" value="Metallo-depent_PP-like"/>
</dbReference>
<evidence type="ECO:0000256" key="1">
    <source>
        <dbReference type="ARBA" id="ARBA00005662"/>
    </source>
</evidence>
<dbReference type="PANTHER" id="PTHR33393:SF13">
    <property type="entry name" value="PGA BIOSYNTHESIS PROTEIN CAPA"/>
    <property type="match status" value="1"/>
</dbReference>
<keyword evidence="2" id="KW-0812">Transmembrane</keyword>
<feature type="transmembrane region" description="Helical" evidence="2">
    <location>
        <begin position="32"/>
        <end position="55"/>
    </location>
</feature>
<reference evidence="4" key="1">
    <citation type="submission" date="2009-10" db="EMBL/GenBank/DDBJ databases">
        <title>Complete sequence of Bacillus selenitireducens MLS10.</title>
        <authorList>
            <consortium name="US DOE Joint Genome Institute"/>
            <person name="Lucas S."/>
            <person name="Copeland A."/>
            <person name="Lapidus A."/>
            <person name="Glavina del Rio T."/>
            <person name="Dalin E."/>
            <person name="Tice H."/>
            <person name="Bruce D."/>
            <person name="Goodwin L."/>
            <person name="Pitluck S."/>
            <person name="Sims D."/>
            <person name="Brettin T."/>
            <person name="Detter J.C."/>
            <person name="Han C."/>
            <person name="Larimer F."/>
            <person name="Land M."/>
            <person name="Hauser L."/>
            <person name="Kyrpides N."/>
            <person name="Ovchinnikova G."/>
            <person name="Stolz J."/>
        </authorList>
    </citation>
    <scope>NUCLEOTIDE SEQUENCE [LARGE SCALE GENOMIC DNA]</scope>
    <source>
        <strain evidence="4">MLS10</strain>
    </source>
</reference>
<sequence length="398" mass="44897">MADKLRADKNKPRPLTYQEHFLRIMKKHKRQLPIHTVILAAVTGLFLLASTFITFADVPAFERDEDKRFTASFVGDIMMGRHVQDAIDENGYDHLFEFTDPYFAASDYATGNFAHPIVPEDSGLQEDENQNQHLKAEPEALDVLAERNFKVMNIANNNIHDYDYVGMISTRDLFDSHADIGATGIQTEPDRYDHIRYTYSEEADLTIATVGFSDVVAPNSGVRGFRPGVATFDTLAYVMRAIVEASVEADMVVVHAHWGEYYNSQVTTRQREIAEAMAKAGADVIIGHNPNVPGPVEVFDETIVFYSLGNFIFDQGWSRSKQSTIAYYELADDGAAAVSLRLFALRDAQPRPVNNMSFARLQMENMYTKFLEDDQWTKDEDGVITITLDHSRILKEGD</sequence>
<dbReference type="EMBL" id="CP001791">
    <property type="protein sequence ID" value="ADI00560.1"/>
    <property type="molecule type" value="Genomic_DNA"/>
</dbReference>
<keyword evidence="2" id="KW-0472">Membrane</keyword>
<dbReference type="PANTHER" id="PTHR33393">
    <property type="entry name" value="POLYGLUTAMINE SYNTHESIS ACCESSORY PROTEIN RV0574C-RELATED"/>
    <property type="match status" value="1"/>
</dbReference>
<evidence type="ECO:0000259" key="3">
    <source>
        <dbReference type="SMART" id="SM00854"/>
    </source>
</evidence>
<keyword evidence="2" id="KW-1133">Transmembrane helix</keyword>
<dbReference type="STRING" id="439292.Bsel_3078"/>
<name>D6Y0J2_BACIE</name>
<evidence type="ECO:0000313" key="4">
    <source>
        <dbReference type="EMBL" id="ADI00560.1"/>
    </source>
</evidence>
<comment type="similarity">
    <text evidence="1">Belongs to the CapA family.</text>
</comment>
<protein>
    <submittedName>
        <fullName evidence="4">Capsule synthesis protein, CapA</fullName>
    </submittedName>
</protein>
<dbReference type="InterPro" id="IPR019079">
    <property type="entry name" value="Capsule_synth_CapA"/>
</dbReference>